<dbReference type="RefSeq" id="WP_285522277.1">
    <property type="nucleotide sequence ID" value="NZ_JASNGB010000035.1"/>
</dbReference>
<reference evidence="2 3" key="1">
    <citation type="submission" date="2023-05" db="EMBL/GenBank/DDBJ databases">
        <authorList>
            <person name="Gao F."/>
        </authorList>
    </citation>
    <scope>NUCLEOTIDE SEQUENCE [LARGE SCALE GENOMIC DNA]</scope>
    <source>
        <strain evidence="2 3">MIMF12</strain>
    </source>
</reference>
<dbReference type="EMBL" id="JASNGB010000035">
    <property type="protein sequence ID" value="MDL2343711.1"/>
    <property type="molecule type" value="Genomic_DNA"/>
</dbReference>
<proteinExistence type="predicted"/>
<keyword evidence="3" id="KW-1185">Reference proteome</keyword>
<sequence>MDPIPVLPPSVRTGSARTRRPPGHLITVALPTRLDPRLETIRESSDQLTRSAALIRVLQRYERGERFAPPQPGGPTVQLAWTLPEALAVLLPLRTEDARRLAGEGQRPQPLDPDTRVSLINAALLELLEEFGQGWGERIVIKRGWSGVFHAFTVEAWTAGPGRVISRGALRRTGGHGSTLPLEERPLAAGDRPGIPALPREGEADPLWELLELQSPEPRTVAVLRAPSAHAAVQMVKGKKYKHLGLELLDAQQHRPWKANANAASQLRKRKNGPG</sequence>
<organism evidence="2 3">
    <name type="scientific">Deinococcus rhizophilus</name>
    <dbReference type="NCBI Taxonomy" id="3049544"/>
    <lineage>
        <taxon>Bacteria</taxon>
        <taxon>Thermotogati</taxon>
        <taxon>Deinococcota</taxon>
        <taxon>Deinococci</taxon>
        <taxon>Deinococcales</taxon>
        <taxon>Deinococcaceae</taxon>
        <taxon>Deinococcus</taxon>
    </lineage>
</organism>
<protein>
    <submittedName>
        <fullName evidence="2">Uncharacterized protein</fullName>
    </submittedName>
</protein>
<evidence type="ECO:0000256" key="1">
    <source>
        <dbReference type="SAM" id="MobiDB-lite"/>
    </source>
</evidence>
<dbReference type="Proteomes" id="UP001302059">
    <property type="component" value="Unassembled WGS sequence"/>
</dbReference>
<name>A0ABT7JF86_9DEIO</name>
<accession>A0ABT7JF86</accession>
<gene>
    <name evidence="2" type="ORF">QOL99_06045</name>
</gene>
<evidence type="ECO:0000313" key="3">
    <source>
        <dbReference type="Proteomes" id="UP001302059"/>
    </source>
</evidence>
<evidence type="ECO:0000313" key="2">
    <source>
        <dbReference type="EMBL" id="MDL2343711.1"/>
    </source>
</evidence>
<feature type="region of interest" description="Disordered" evidence="1">
    <location>
        <begin position="174"/>
        <end position="201"/>
    </location>
</feature>
<feature type="region of interest" description="Disordered" evidence="1">
    <location>
        <begin position="1"/>
        <end position="21"/>
    </location>
</feature>
<comment type="caution">
    <text evidence="2">The sequence shown here is derived from an EMBL/GenBank/DDBJ whole genome shotgun (WGS) entry which is preliminary data.</text>
</comment>